<dbReference type="InterPro" id="IPR022642">
    <property type="entry name" value="CheR_C"/>
</dbReference>
<feature type="compositionally biased region" description="Pro residues" evidence="7">
    <location>
        <begin position="436"/>
        <end position="450"/>
    </location>
</feature>
<feature type="region of interest" description="Disordered" evidence="7">
    <location>
        <begin position="409"/>
        <end position="458"/>
    </location>
</feature>
<evidence type="ECO:0000313" key="10">
    <source>
        <dbReference type="EMBL" id="BCR06966.1"/>
    </source>
</evidence>
<dbReference type="Pfam" id="PF01739">
    <property type="entry name" value="CheR"/>
    <property type="match status" value="1"/>
</dbReference>
<dbReference type="EC" id="2.1.1.80" evidence="2"/>
<dbReference type="Gene3D" id="3.40.50.150">
    <property type="entry name" value="Vaccinia Virus protein VP39"/>
    <property type="match status" value="1"/>
</dbReference>
<dbReference type="InterPro" id="IPR011990">
    <property type="entry name" value="TPR-like_helical_dom_sf"/>
</dbReference>
<proteinExistence type="predicted"/>
<dbReference type="Gene3D" id="1.10.155.10">
    <property type="entry name" value="Chemotaxis receptor methyltransferase CheR, N-terminal domain"/>
    <property type="match status" value="1"/>
</dbReference>
<gene>
    <name evidence="10" type="ORF">DESUT3_40350</name>
</gene>
<dbReference type="SUPFAM" id="SSF47757">
    <property type="entry name" value="Chemotaxis receptor methyltransferase CheR, N-terminal domain"/>
    <property type="match status" value="1"/>
</dbReference>
<dbReference type="Gene3D" id="1.25.40.10">
    <property type="entry name" value="Tetratricopeptide repeat domain"/>
    <property type="match status" value="1"/>
</dbReference>
<reference evidence="10 11" key="2">
    <citation type="journal article" date="2021" name="Int. J. Syst. Evol. Microbiol.">
        <title>Isolation and Polyphasic Characterization of Desulfuromonas versatilis sp. Nov., an Electrogenic Bacteria Capable of Versatile Metabolism Isolated from a Graphene Oxide-Reducing Enrichment Culture.</title>
        <authorList>
            <person name="Xie L."/>
            <person name="Yoshida N."/>
            <person name="Ishii S."/>
            <person name="Meng L."/>
        </authorList>
    </citation>
    <scope>NUCLEOTIDE SEQUENCE [LARGE SCALE GENOMIC DNA]</scope>
    <source>
        <strain evidence="10 11">NIT-T3</strain>
    </source>
</reference>
<dbReference type="InterPro" id="IPR029063">
    <property type="entry name" value="SAM-dependent_MTases_sf"/>
</dbReference>
<reference evidence="10 11" key="1">
    <citation type="journal article" date="2016" name="C (Basel)">
        <title>Selective Growth of and Electricity Production by Marine Exoelectrogenic Bacteria in Self-Aggregated Hydrogel of Microbially Reduced Graphene Oxide.</title>
        <authorList>
            <person name="Yoshida N."/>
            <person name="Goto Y."/>
            <person name="Miyata Y."/>
        </authorList>
    </citation>
    <scope>NUCLEOTIDE SEQUENCE [LARGE SCALE GENOMIC DNA]</scope>
    <source>
        <strain evidence="10 11">NIT-T3</strain>
    </source>
</reference>
<dbReference type="InterPro" id="IPR000780">
    <property type="entry name" value="CheR_MeTrfase"/>
</dbReference>
<dbReference type="PROSITE" id="PS50110">
    <property type="entry name" value="RESPONSE_REGULATORY"/>
    <property type="match status" value="1"/>
</dbReference>
<dbReference type="PRINTS" id="PR00996">
    <property type="entry name" value="CHERMTFRASE"/>
</dbReference>
<dbReference type="Gene3D" id="3.40.50.2300">
    <property type="match status" value="1"/>
</dbReference>
<feature type="modified residue" description="4-aspartylphosphate" evidence="6">
    <location>
        <position position="53"/>
    </location>
</feature>
<name>A0ABN6E3Q1_9BACT</name>
<dbReference type="SMART" id="SM00028">
    <property type="entry name" value="TPR"/>
    <property type="match status" value="3"/>
</dbReference>
<dbReference type="RefSeq" id="WP_221250341.1">
    <property type="nucleotide sequence ID" value="NZ_AP024355.1"/>
</dbReference>
<keyword evidence="5" id="KW-0949">S-adenosyl-L-methionine</keyword>
<evidence type="ECO:0000256" key="5">
    <source>
        <dbReference type="ARBA" id="ARBA00022691"/>
    </source>
</evidence>
<evidence type="ECO:0000259" key="9">
    <source>
        <dbReference type="PROSITE" id="PS50123"/>
    </source>
</evidence>
<evidence type="ECO:0000259" key="8">
    <source>
        <dbReference type="PROSITE" id="PS50110"/>
    </source>
</evidence>
<evidence type="ECO:0000256" key="7">
    <source>
        <dbReference type="SAM" id="MobiDB-lite"/>
    </source>
</evidence>
<evidence type="ECO:0000256" key="3">
    <source>
        <dbReference type="ARBA" id="ARBA00022603"/>
    </source>
</evidence>
<dbReference type="Pfam" id="PF00072">
    <property type="entry name" value="Response_reg"/>
    <property type="match status" value="1"/>
</dbReference>
<keyword evidence="3" id="KW-0489">Methyltransferase</keyword>
<dbReference type="EMBL" id="AP024355">
    <property type="protein sequence ID" value="BCR06966.1"/>
    <property type="molecule type" value="Genomic_DNA"/>
</dbReference>
<dbReference type="PROSITE" id="PS50123">
    <property type="entry name" value="CHER"/>
    <property type="match status" value="1"/>
</dbReference>
<organism evidence="10 11">
    <name type="scientific">Desulfuromonas versatilis</name>
    <dbReference type="NCBI Taxonomy" id="2802975"/>
    <lineage>
        <taxon>Bacteria</taxon>
        <taxon>Pseudomonadati</taxon>
        <taxon>Thermodesulfobacteriota</taxon>
        <taxon>Desulfuromonadia</taxon>
        <taxon>Desulfuromonadales</taxon>
        <taxon>Desulfuromonadaceae</taxon>
        <taxon>Desulfuromonas</taxon>
    </lineage>
</organism>
<keyword evidence="6" id="KW-0597">Phosphoprotein</keyword>
<dbReference type="InterPro" id="IPR011006">
    <property type="entry name" value="CheY-like_superfamily"/>
</dbReference>
<evidence type="ECO:0000256" key="6">
    <source>
        <dbReference type="PROSITE-ProRule" id="PRU00169"/>
    </source>
</evidence>
<dbReference type="SUPFAM" id="SSF52172">
    <property type="entry name" value="CheY-like"/>
    <property type="match status" value="1"/>
</dbReference>
<dbReference type="InterPro" id="IPR022641">
    <property type="entry name" value="CheR_N"/>
</dbReference>
<dbReference type="Pfam" id="PF03705">
    <property type="entry name" value="CheR_N"/>
    <property type="match status" value="1"/>
</dbReference>
<evidence type="ECO:0000256" key="4">
    <source>
        <dbReference type="ARBA" id="ARBA00022679"/>
    </source>
</evidence>
<dbReference type="SMART" id="SM00138">
    <property type="entry name" value="MeTrc"/>
    <property type="match status" value="1"/>
</dbReference>
<dbReference type="SMART" id="SM00448">
    <property type="entry name" value="REC"/>
    <property type="match status" value="1"/>
</dbReference>
<evidence type="ECO:0000256" key="1">
    <source>
        <dbReference type="ARBA" id="ARBA00001541"/>
    </source>
</evidence>
<dbReference type="Proteomes" id="UP001319827">
    <property type="component" value="Chromosome"/>
</dbReference>
<dbReference type="InterPro" id="IPR036804">
    <property type="entry name" value="CheR_N_sf"/>
</dbReference>
<keyword evidence="4" id="KW-0808">Transferase</keyword>
<feature type="region of interest" description="Disordered" evidence="7">
    <location>
        <begin position="621"/>
        <end position="640"/>
    </location>
</feature>
<comment type="catalytic activity">
    <reaction evidence="1">
        <text>L-glutamyl-[protein] + S-adenosyl-L-methionine = [protein]-L-glutamate 5-O-methyl ester + S-adenosyl-L-homocysteine</text>
        <dbReference type="Rhea" id="RHEA:24452"/>
        <dbReference type="Rhea" id="RHEA-COMP:10208"/>
        <dbReference type="Rhea" id="RHEA-COMP:10311"/>
        <dbReference type="ChEBI" id="CHEBI:29973"/>
        <dbReference type="ChEBI" id="CHEBI:57856"/>
        <dbReference type="ChEBI" id="CHEBI:59789"/>
        <dbReference type="ChEBI" id="CHEBI:82795"/>
        <dbReference type="EC" id="2.1.1.80"/>
    </reaction>
</comment>
<dbReference type="PANTHER" id="PTHR24422:SF10">
    <property type="entry name" value="CHEMOTAXIS PROTEIN METHYLTRANSFERASE 2"/>
    <property type="match status" value="1"/>
</dbReference>
<dbReference type="InterPro" id="IPR001789">
    <property type="entry name" value="Sig_transdc_resp-reg_receiver"/>
</dbReference>
<evidence type="ECO:0000256" key="2">
    <source>
        <dbReference type="ARBA" id="ARBA00012534"/>
    </source>
</evidence>
<protein>
    <recommendedName>
        <fullName evidence="2">protein-glutamate O-methyltransferase</fullName>
        <ecNumber evidence="2">2.1.1.80</ecNumber>
    </recommendedName>
</protein>
<evidence type="ECO:0000313" key="11">
    <source>
        <dbReference type="Proteomes" id="UP001319827"/>
    </source>
</evidence>
<dbReference type="Pfam" id="PF14559">
    <property type="entry name" value="TPR_19"/>
    <property type="match status" value="1"/>
</dbReference>
<sequence length="640" mass="71923">MKDFRILLVDEGREEPRLARILSGFGCPVERCAADESALAAVRHAEPDVVVLDLGAGGSEGLVTLRRILTNRSTRHIPVIVTAAQAALEYELLDAFDFLVHPVDERRLLEDLALLAGHRGERDVLPEELPGQELELFQDYLHRHSGLHFDRRNAKLLERGLARRMRALGLASYRRYFDYLENHAESRRELGKLLGLLTVGETYFFRYLPHFEALVLTVLPEVLRRNHASRRLRIWSAGCSTGEEPYSIALVLAEHFPQLAGWQVEILATDVNKQALKGAREGLFGPRSVRLVEPGWLEKYFRREGRHFRLEAGIRERVRFEPLNLQTGSYPAAENGTADLDMIFCRNVMIYFRPETTRKIVERFASCLRPRGYLFLGHSETLMNISERFSRVSAAGGFLYQLDSEKEGRHLQPEAQLSRPPAAVREELPGWQPEPGSRPAPALPAAPATPLPAAGEPQRDYLQAREAFDKEDFAVAQGLFARVLEAEPGHVGALLGMGFVHANQGRYEQAQLFCEQALAEDDLCPEAYFLRGLLAEGRDDPEAAAGDYRRALWLEMKFILPHYNLSRIHARLGRPAEARRELRNVIRLLEKSPAGALVPCSGGVSREVFLEICRRELAAAPGPERASPPVNPAKNRGSSR</sequence>
<accession>A0ABN6E3Q1</accession>
<keyword evidence="11" id="KW-1185">Reference proteome</keyword>
<dbReference type="InterPro" id="IPR019734">
    <property type="entry name" value="TPR_rpt"/>
</dbReference>
<dbReference type="SUPFAM" id="SSF48452">
    <property type="entry name" value="TPR-like"/>
    <property type="match status" value="1"/>
</dbReference>
<dbReference type="PANTHER" id="PTHR24422">
    <property type="entry name" value="CHEMOTAXIS PROTEIN METHYLTRANSFERASE"/>
    <property type="match status" value="1"/>
</dbReference>
<feature type="domain" description="CheR-type methyltransferase" evidence="9">
    <location>
        <begin position="132"/>
        <end position="405"/>
    </location>
</feature>
<dbReference type="SUPFAM" id="SSF53335">
    <property type="entry name" value="S-adenosyl-L-methionine-dependent methyltransferases"/>
    <property type="match status" value="1"/>
</dbReference>
<feature type="domain" description="Response regulatory" evidence="8">
    <location>
        <begin position="1"/>
        <end position="116"/>
    </location>
</feature>
<dbReference type="InterPro" id="IPR050903">
    <property type="entry name" value="Bact_Chemotaxis_MeTrfase"/>
</dbReference>